<gene>
    <name evidence="3" type="ORF">GCM10012289_08020</name>
</gene>
<evidence type="ECO:0000313" key="3">
    <source>
        <dbReference type="EMBL" id="GGO62713.1"/>
    </source>
</evidence>
<feature type="compositionally biased region" description="Basic and acidic residues" evidence="1">
    <location>
        <begin position="190"/>
        <end position="200"/>
    </location>
</feature>
<dbReference type="Pfam" id="PF03372">
    <property type="entry name" value="Exo_endo_phos"/>
    <property type="match status" value="1"/>
</dbReference>
<dbReference type="AlphaFoldDB" id="A0A917YP86"/>
<reference evidence="3" key="1">
    <citation type="journal article" date="2014" name="Int. J. Syst. Evol. Microbiol.">
        <title>Complete genome sequence of Corynebacterium casei LMG S-19264T (=DSM 44701T), isolated from a smear-ripened cheese.</title>
        <authorList>
            <consortium name="US DOE Joint Genome Institute (JGI-PGF)"/>
            <person name="Walter F."/>
            <person name="Albersmeier A."/>
            <person name="Kalinowski J."/>
            <person name="Ruckert C."/>
        </authorList>
    </citation>
    <scope>NUCLEOTIDE SEQUENCE</scope>
    <source>
        <strain evidence="3">CGMCC 4.7368</strain>
    </source>
</reference>
<dbReference type="EMBL" id="BMNH01000001">
    <property type="protein sequence ID" value="GGO62713.1"/>
    <property type="molecule type" value="Genomic_DNA"/>
</dbReference>
<dbReference type="InterPro" id="IPR036691">
    <property type="entry name" value="Endo/exonu/phosph_ase_sf"/>
</dbReference>
<comment type="caution">
    <text evidence="3">The sequence shown here is derived from an EMBL/GenBank/DDBJ whole genome shotgun (WGS) entry which is preliminary data.</text>
</comment>
<feature type="region of interest" description="Disordered" evidence="1">
    <location>
        <begin position="190"/>
        <end position="211"/>
    </location>
</feature>
<evidence type="ECO:0000313" key="4">
    <source>
        <dbReference type="Proteomes" id="UP000646523"/>
    </source>
</evidence>
<reference evidence="3" key="2">
    <citation type="submission" date="2020-09" db="EMBL/GenBank/DDBJ databases">
        <authorList>
            <person name="Sun Q."/>
            <person name="Zhou Y."/>
        </authorList>
    </citation>
    <scope>NUCLEOTIDE SEQUENCE</scope>
    <source>
        <strain evidence="3">CGMCC 4.7368</strain>
    </source>
</reference>
<proteinExistence type="predicted"/>
<evidence type="ECO:0000259" key="2">
    <source>
        <dbReference type="Pfam" id="PF03372"/>
    </source>
</evidence>
<dbReference type="GO" id="GO:0003824">
    <property type="term" value="F:catalytic activity"/>
    <property type="evidence" value="ECO:0007669"/>
    <property type="project" value="InterPro"/>
</dbReference>
<dbReference type="InterPro" id="IPR005135">
    <property type="entry name" value="Endo/exonuclease/phosphatase"/>
</dbReference>
<dbReference type="Gene3D" id="3.60.10.10">
    <property type="entry name" value="Endonuclease/exonuclease/phosphatase"/>
    <property type="match status" value="1"/>
</dbReference>
<organism evidence="3 4">
    <name type="scientific">Nonomuraea cavernae</name>
    <dbReference type="NCBI Taxonomy" id="2045107"/>
    <lineage>
        <taxon>Bacteria</taxon>
        <taxon>Bacillati</taxon>
        <taxon>Actinomycetota</taxon>
        <taxon>Actinomycetes</taxon>
        <taxon>Streptosporangiales</taxon>
        <taxon>Streptosporangiaceae</taxon>
        <taxon>Nonomuraea</taxon>
    </lineage>
</organism>
<feature type="compositionally biased region" description="Basic and acidic residues" evidence="1">
    <location>
        <begin position="228"/>
        <end position="241"/>
    </location>
</feature>
<name>A0A917YP86_9ACTN</name>
<feature type="region of interest" description="Disordered" evidence="1">
    <location>
        <begin position="225"/>
        <end position="249"/>
    </location>
</feature>
<keyword evidence="4" id="KW-1185">Reference proteome</keyword>
<feature type="domain" description="Endonuclease/exonuclease/phosphatase" evidence="2">
    <location>
        <begin position="142"/>
        <end position="237"/>
    </location>
</feature>
<evidence type="ECO:0000256" key="1">
    <source>
        <dbReference type="SAM" id="MobiDB-lite"/>
    </source>
</evidence>
<accession>A0A917YP86</accession>
<dbReference type="SUPFAM" id="SSF56219">
    <property type="entry name" value="DNase I-like"/>
    <property type="match status" value="1"/>
</dbReference>
<sequence>MYYEEVGALATSVTQANSALAKAGDALTKASDNPIASRSQYFPGFNAFGNTPAAKEMSGLFGSVKEAGGTAADHLRMVLDEDVIRLRDVIRSFKETDHEEADRINATLGRQTLSVYSTHVHSTGSEEVRPPVLHGEENPGNDAAADDHVRAGQIDKFHQLFNKSPGVVGGDFNVESNAGDRSAEAMKGFEEDGHRIDAGRLNDGGTSGGGRHIDYVITAPGIVAQNPERVDGGSSDHDGQRVDITVPRW</sequence>
<dbReference type="Proteomes" id="UP000646523">
    <property type="component" value="Unassembled WGS sequence"/>
</dbReference>
<protein>
    <recommendedName>
        <fullName evidence="2">Endonuclease/exonuclease/phosphatase domain-containing protein</fullName>
    </recommendedName>
</protein>